<organism evidence="1 2">
    <name type="scientific">Anoxybacterium hadale</name>
    <dbReference type="NCBI Taxonomy" id="3408580"/>
    <lineage>
        <taxon>Bacteria</taxon>
        <taxon>Bacillati</taxon>
        <taxon>Bacillota</taxon>
        <taxon>Clostridia</taxon>
        <taxon>Peptostreptococcales</taxon>
        <taxon>Anaerovoracaceae</taxon>
        <taxon>Anoxybacterium</taxon>
    </lineage>
</organism>
<evidence type="ECO:0000313" key="1">
    <source>
        <dbReference type="EMBL" id="QOX62840.1"/>
    </source>
</evidence>
<dbReference type="Proteomes" id="UP000594014">
    <property type="component" value="Chromosome"/>
</dbReference>
<proteinExistence type="predicted"/>
<accession>A0ACD1A8S6</accession>
<dbReference type="EMBL" id="CP042469">
    <property type="protein sequence ID" value="QOX62840.1"/>
    <property type="molecule type" value="Genomic_DNA"/>
</dbReference>
<gene>
    <name evidence="1" type="ORF">FRZ06_05510</name>
</gene>
<reference evidence="1" key="1">
    <citation type="submission" date="2019-08" db="EMBL/GenBank/DDBJ databases">
        <title>Genome sequence of Clostridiales bacterium MT110.</title>
        <authorList>
            <person name="Cao J."/>
        </authorList>
    </citation>
    <scope>NUCLEOTIDE SEQUENCE</scope>
    <source>
        <strain evidence="1">MT110</strain>
    </source>
</reference>
<keyword evidence="2" id="KW-1185">Reference proteome</keyword>
<name>A0ACD1A8S6_9FIRM</name>
<evidence type="ECO:0000313" key="2">
    <source>
        <dbReference type="Proteomes" id="UP000594014"/>
    </source>
</evidence>
<sequence>MKIKGYSYVTSIALISIIPFLWVIMLSLKTNEEIINSPLALPTKLVFEGYGNALEIAPLGQYLINSVIIAVISTALNVLISSMAAYATTRFDFKLRKPIVVIMSISLLLPITALIMPVYSIVRFLDLYDTKTALILVYTALDLPMSFFILRAFFLTIPKELEEAAYIDGASFMQSYRRVILPLTSPGMITAGILHFIFCWNEFLYALSLTASHNARTVPLALNYFTSQFAFDYNAMFSAVIMMIFPSVLIFIIFQEKIIEGLTAGAVKG</sequence>
<protein>
    <submittedName>
        <fullName evidence="1">Carbohydrate ABC transporter permease</fullName>
    </submittedName>
</protein>